<accession>A0A928V0E7</accession>
<dbReference type="AlphaFoldDB" id="A0A928V0E7"/>
<feature type="signal peptide" evidence="1">
    <location>
        <begin position="1"/>
        <end position="22"/>
    </location>
</feature>
<evidence type="ECO:0008006" key="4">
    <source>
        <dbReference type="Google" id="ProtNLM"/>
    </source>
</evidence>
<gene>
    <name evidence="2" type="ORF">C4F49_17435</name>
</gene>
<dbReference type="EMBL" id="PRDK01000010">
    <property type="protein sequence ID" value="MBE8715458.1"/>
    <property type="molecule type" value="Genomic_DNA"/>
</dbReference>
<dbReference type="InterPro" id="IPR010994">
    <property type="entry name" value="RuvA_2-like"/>
</dbReference>
<evidence type="ECO:0000313" key="2">
    <source>
        <dbReference type="EMBL" id="MBE8715458.1"/>
    </source>
</evidence>
<reference evidence="2" key="1">
    <citation type="submission" date="2018-02" db="EMBL/GenBank/DDBJ databases">
        <authorList>
            <person name="Vasarhelyi B.M."/>
            <person name="Deshmukh S."/>
            <person name="Balint B."/>
            <person name="Kukolya J."/>
        </authorList>
    </citation>
    <scope>NUCLEOTIDE SEQUENCE</scope>
    <source>
        <strain evidence="2">KB22</strain>
    </source>
</reference>
<sequence length="681" mass="79106">MNFKLCIGLLIFFSLFGNCVLAQQEEALEEEIIEQLLSEIEEEIDLSEFTERLRYFLRHPIDLNKTNEEELGSLLFLLPNQIANLLDYRASSGNFISVLELQSVDGFDLQTVRKMMPFVTVKADAGLNLPSSGLGKSTEHDLMVRYGRIIESQAGYHIEDTTRSRYLGSPDRYSLRYRMNYKSKIQLAINAEKDAGEPFFGELQPYGFDYYSMSLQIKDLGKWNKVVVGDYALQFGQGLVLWNGLSFGKGAWLGSATKQASGLKAYTSMNEFNFLRGLSGTLKLHNFEITPFISYNFLTGNIEEVDGQEIVSSISSSGLHRTPSELENKNSVNQLVFGTDITYRKKQLKLGFTAINTQYSHLISKGDELRNEFSFEGKQLLNLGLNYQYSFKNTYFYGETAHSWGSGFASLNGLLTSLHPNLSVSIQHRYYEKNYHSIFAQAIGENSDVSNEHGIYAGFLYKILRKIEWVNYLDVYRFPWLSYLLDSPGSGLDYLSQMTYTWYKKGRLILRYRHRLDQENTSLDERNELISADLTRNQGRADFQYELNDSWKIGSRFEAVNYQKEFEQREYGWMCYQDLFWTSSQKWITANMRIAYFDTDSYNARIYAYESDVLYASSFPVYYMQGWRTYFNTKIKITRKLDFWFRYSLTKYNDLEEVGSGLDLIAGNKKSDFRIQFKYQW</sequence>
<protein>
    <recommendedName>
        <fullName evidence="4">Helix-hairpin-helix motif-containing protein</fullName>
    </recommendedName>
</protein>
<keyword evidence="3" id="KW-1185">Reference proteome</keyword>
<evidence type="ECO:0000256" key="1">
    <source>
        <dbReference type="SAM" id="SignalP"/>
    </source>
</evidence>
<keyword evidence="1" id="KW-0732">Signal</keyword>
<proteinExistence type="predicted"/>
<evidence type="ECO:0000313" key="3">
    <source>
        <dbReference type="Proteomes" id="UP000616201"/>
    </source>
</evidence>
<organism evidence="2 3">
    <name type="scientific">Sphingobacterium hungaricum</name>
    <dbReference type="NCBI Taxonomy" id="2082723"/>
    <lineage>
        <taxon>Bacteria</taxon>
        <taxon>Pseudomonadati</taxon>
        <taxon>Bacteroidota</taxon>
        <taxon>Sphingobacteriia</taxon>
        <taxon>Sphingobacteriales</taxon>
        <taxon>Sphingobacteriaceae</taxon>
        <taxon>Sphingobacterium</taxon>
    </lineage>
</organism>
<name>A0A928V0E7_9SPHI</name>
<comment type="caution">
    <text evidence="2">The sequence shown here is derived from an EMBL/GenBank/DDBJ whole genome shotgun (WGS) entry which is preliminary data.</text>
</comment>
<dbReference type="Proteomes" id="UP000616201">
    <property type="component" value="Unassembled WGS sequence"/>
</dbReference>
<dbReference type="RefSeq" id="WP_196935048.1">
    <property type="nucleotide sequence ID" value="NZ_MU158698.1"/>
</dbReference>
<feature type="chain" id="PRO_5038103431" description="Helix-hairpin-helix motif-containing protein" evidence="1">
    <location>
        <begin position="23"/>
        <end position="681"/>
    </location>
</feature>
<dbReference type="SUPFAM" id="SSF47781">
    <property type="entry name" value="RuvA domain 2-like"/>
    <property type="match status" value="1"/>
</dbReference>